<evidence type="ECO:0000313" key="3">
    <source>
        <dbReference type="Proteomes" id="UP000594195"/>
    </source>
</evidence>
<dbReference type="InterPro" id="IPR007621">
    <property type="entry name" value="TPM_dom"/>
</dbReference>
<keyword evidence="3" id="KW-1185">Reference proteome</keyword>
<protein>
    <recommendedName>
        <fullName evidence="1">TPM domain-containing protein</fullName>
    </recommendedName>
</protein>
<dbReference type="AlphaFoldDB" id="A0A7M2YBN0"/>
<gene>
    <name evidence="2" type="ORF">Q73A0000_14865</name>
</gene>
<dbReference type="EMBL" id="CP040442">
    <property type="protein sequence ID" value="QOW11561.1"/>
    <property type="molecule type" value="Genomic_DNA"/>
</dbReference>
<dbReference type="Proteomes" id="UP000594195">
    <property type="component" value="Chromosome"/>
</dbReference>
<dbReference type="PANTHER" id="PTHR30373">
    <property type="entry name" value="UPF0603 PROTEIN YGCG"/>
    <property type="match status" value="1"/>
</dbReference>
<name>A0A7M2YBN0_9FLAO</name>
<feature type="domain" description="TPM" evidence="1">
    <location>
        <begin position="3"/>
        <end position="115"/>
    </location>
</feature>
<sequence length="142" mass="16208">MNSFLTDYQMASLVEAIQTAENQSSGEIRIHIDSTTEGNNAEIAFEVFKRLCKDQTAEKNAVLFHVNFEQQYLTIIGDEGIHKKVHQDFWNKMHDEITTAFSKGKYFDGLKKAILETGIELKKHFPIVGENPNELPNEITFS</sequence>
<evidence type="ECO:0000313" key="2">
    <source>
        <dbReference type="EMBL" id="QOW11561.1"/>
    </source>
</evidence>
<dbReference type="Gene3D" id="3.10.310.50">
    <property type="match status" value="1"/>
</dbReference>
<dbReference type="PANTHER" id="PTHR30373:SF8">
    <property type="entry name" value="BLL7265 PROTEIN"/>
    <property type="match status" value="1"/>
</dbReference>
<proteinExistence type="predicted"/>
<dbReference type="RefSeq" id="WP_193811733.1">
    <property type="nucleotide sequence ID" value="NZ_CP040442.1"/>
</dbReference>
<dbReference type="KEGG" id="kfa:Q73A0000_14865"/>
<accession>A0A7M2YBN0</accession>
<dbReference type="Pfam" id="PF04536">
    <property type="entry name" value="TPM_phosphatase"/>
    <property type="match status" value="1"/>
</dbReference>
<reference evidence="2 3" key="1">
    <citation type="submission" date="2019-05" db="EMBL/GenBank/DDBJ databases">
        <title>Chryseobacterium sp. isolated from King George Island, maritime Antarctica.</title>
        <authorList>
            <person name="Peng X."/>
        </authorList>
    </citation>
    <scope>NUCLEOTIDE SEQUENCE [LARGE SCALE GENOMIC DNA]</scope>
    <source>
        <strain evidence="2 3">7-3A</strain>
    </source>
</reference>
<organism evidence="2 3">
    <name type="scientific">Kaistella flava</name>
    <name type="common">ex Peng et al. 2021</name>
    <dbReference type="NCBI Taxonomy" id="2038776"/>
    <lineage>
        <taxon>Bacteria</taxon>
        <taxon>Pseudomonadati</taxon>
        <taxon>Bacteroidota</taxon>
        <taxon>Flavobacteriia</taxon>
        <taxon>Flavobacteriales</taxon>
        <taxon>Weeksellaceae</taxon>
        <taxon>Chryseobacterium group</taxon>
        <taxon>Kaistella</taxon>
    </lineage>
</organism>
<evidence type="ECO:0000259" key="1">
    <source>
        <dbReference type="Pfam" id="PF04536"/>
    </source>
</evidence>